<dbReference type="RefSeq" id="WP_050992031.1">
    <property type="nucleotide sequence ID" value="NZ_JBGBYD010000002.1"/>
</dbReference>
<evidence type="ECO:0000313" key="2">
    <source>
        <dbReference type="EMBL" id="MEY9474415.1"/>
    </source>
</evidence>
<keyword evidence="1" id="KW-0732">Signal</keyword>
<feature type="chain" id="PRO_5046790256" description="Right handed beta helix domain-containing protein" evidence="1">
    <location>
        <begin position="28"/>
        <end position="278"/>
    </location>
</feature>
<dbReference type="SUPFAM" id="SSF51126">
    <property type="entry name" value="Pectin lyase-like"/>
    <property type="match status" value="1"/>
</dbReference>
<dbReference type="SMART" id="SM00710">
    <property type="entry name" value="PbH1"/>
    <property type="match status" value="4"/>
</dbReference>
<organism evidence="2 3">
    <name type="scientific">Bradyrhizobium yuanmingense</name>
    <dbReference type="NCBI Taxonomy" id="108015"/>
    <lineage>
        <taxon>Bacteria</taxon>
        <taxon>Pseudomonadati</taxon>
        <taxon>Pseudomonadota</taxon>
        <taxon>Alphaproteobacteria</taxon>
        <taxon>Hyphomicrobiales</taxon>
        <taxon>Nitrobacteraceae</taxon>
        <taxon>Bradyrhizobium</taxon>
    </lineage>
</organism>
<evidence type="ECO:0000313" key="3">
    <source>
        <dbReference type="Proteomes" id="UP001565474"/>
    </source>
</evidence>
<name>A0ABV4GR50_9BRAD</name>
<reference evidence="2 3" key="1">
    <citation type="submission" date="2024-07" db="EMBL/GenBank/DDBJ databases">
        <title>Genomic Encyclopedia of Type Strains, Phase V (KMG-V): Genome sequencing to study the core and pangenomes of soil and plant-associated prokaryotes.</title>
        <authorList>
            <person name="Whitman W."/>
        </authorList>
    </citation>
    <scope>NUCLEOTIDE SEQUENCE [LARGE SCALE GENOMIC DNA]</scope>
    <source>
        <strain evidence="2 3">USDA 222</strain>
    </source>
</reference>
<dbReference type="EMBL" id="JBGBZN010000002">
    <property type="protein sequence ID" value="MEY9474415.1"/>
    <property type="molecule type" value="Genomic_DNA"/>
</dbReference>
<dbReference type="InterPro" id="IPR006626">
    <property type="entry name" value="PbH1"/>
</dbReference>
<dbReference type="InterPro" id="IPR012334">
    <property type="entry name" value="Pectin_lyas_fold"/>
</dbReference>
<feature type="signal peptide" evidence="1">
    <location>
        <begin position="1"/>
        <end position="27"/>
    </location>
</feature>
<protein>
    <recommendedName>
        <fullName evidence="4">Right handed beta helix domain-containing protein</fullName>
    </recommendedName>
</protein>
<proteinExistence type="predicted"/>
<dbReference type="Gene3D" id="2.160.20.10">
    <property type="entry name" value="Single-stranded right-handed beta-helix, Pectin lyase-like"/>
    <property type="match status" value="1"/>
</dbReference>
<gene>
    <name evidence="2" type="ORF">ABH992_006814</name>
</gene>
<evidence type="ECO:0008006" key="4">
    <source>
        <dbReference type="Google" id="ProtNLM"/>
    </source>
</evidence>
<comment type="caution">
    <text evidence="2">The sequence shown here is derived from an EMBL/GenBank/DDBJ whole genome shotgun (WGS) entry which is preliminary data.</text>
</comment>
<keyword evidence="3" id="KW-1185">Reference proteome</keyword>
<accession>A0ABV4GR50</accession>
<evidence type="ECO:0000256" key="1">
    <source>
        <dbReference type="SAM" id="SignalP"/>
    </source>
</evidence>
<dbReference type="Proteomes" id="UP001565474">
    <property type="component" value="Unassembled WGS sequence"/>
</dbReference>
<sequence length="278" mass="29247">MRLPIILKAFLLLVVVCLEADRVVARAAEGDQISNSGWPNATNTGVRPNVKLTPSGDVVADQAGATISGLDIQGRVYIKAPNVTLIDSKVTSASFYIVRIEPGVTGTVIRNCEINGVGSGNDGSYGIVGQGTFVANNIYNVENGIGVSGSDTLIQDNYIHDLLASGSPHYDGISIDGGNSNIVIRHNTVINAHTQTSAVMIDNYFGPISNIEVDGNLLTGGGYTVYSSAQFNGGSVAGVSFTKNRMGRGKWGYSSIVKNVPVWRENVDSATGRTIGPR</sequence>
<dbReference type="InterPro" id="IPR011050">
    <property type="entry name" value="Pectin_lyase_fold/virulence"/>
</dbReference>